<dbReference type="Pfam" id="PF00053">
    <property type="entry name" value="EGF_laminin"/>
    <property type="match status" value="1"/>
</dbReference>
<keyword evidence="10" id="KW-1185">Reference proteome</keyword>
<reference evidence="9" key="2">
    <citation type="submission" date="2025-09" db="UniProtKB">
        <authorList>
            <consortium name="Ensembl"/>
        </authorList>
    </citation>
    <scope>IDENTIFICATION</scope>
</reference>
<keyword evidence="2 7" id="KW-0732">Signal</keyword>
<dbReference type="SMART" id="SM00181">
    <property type="entry name" value="EGF"/>
    <property type="match status" value="5"/>
</dbReference>
<feature type="region of interest" description="Disordered" evidence="6">
    <location>
        <begin position="464"/>
        <end position="641"/>
    </location>
</feature>
<evidence type="ECO:0000256" key="2">
    <source>
        <dbReference type="ARBA" id="ARBA00022729"/>
    </source>
</evidence>
<dbReference type="Proteomes" id="UP000694424">
    <property type="component" value="Unplaced"/>
</dbReference>
<evidence type="ECO:0000259" key="8">
    <source>
        <dbReference type="PROSITE" id="PS50026"/>
    </source>
</evidence>
<dbReference type="PROSITE" id="PS50026">
    <property type="entry name" value="EGF_3"/>
    <property type="match status" value="1"/>
</dbReference>
<evidence type="ECO:0000313" key="10">
    <source>
        <dbReference type="Proteomes" id="UP000694424"/>
    </source>
</evidence>
<dbReference type="GO" id="GO:0005044">
    <property type="term" value="F:scavenger receptor activity"/>
    <property type="evidence" value="ECO:0007669"/>
    <property type="project" value="InterPro"/>
</dbReference>
<keyword evidence="1 5" id="KW-0245">EGF-like domain</keyword>
<dbReference type="PRINTS" id="PR00011">
    <property type="entry name" value="EGFLAMININ"/>
</dbReference>
<comment type="caution">
    <text evidence="5">Lacks conserved residue(s) required for the propagation of feature annotation.</text>
</comment>
<dbReference type="CDD" id="cd00055">
    <property type="entry name" value="EGF_Lam"/>
    <property type="match status" value="2"/>
</dbReference>
<feature type="compositionally biased region" description="Pro residues" evidence="6">
    <location>
        <begin position="495"/>
        <end position="521"/>
    </location>
</feature>
<feature type="compositionally biased region" description="Basic and acidic residues" evidence="6">
    <location>
        <begin position="725"/>
        <end position="737"/>
    </location>
</feature>
<organism evidence="9 10">
    <name type="scientific">Apteryx owenii</name>
    <name type="common">Little spotted kiwi</name>
    <dbReference type="NCBI Taxonomy" id="8824"/>
    <lineage>
        <taxon>Eukaryota</taxon>
        <taxon>Metazoa</taxon>
        <taxon>Chordata</taxon>
        <taxon>Craniata</taxon>
        <taxon>Vertebrata</taxon>
        <taxon>Euteleostomi</taxon>
        <taxon>Archelosauria</taxon>
        <taxon>Archosauria</taxon>
        <taxon>Dinosauria</taxon>
        <taxon>Saurischia</taxon>
        <taxon>Theropoda</taxon>
        <taxon>Coelurosauria</taxon>
        <taxon>Aves</taxon>
        <taxon>Palaeognathae</taxon>
        <taxon>Apterygiformes</taxon>
        <taxon>Apterygidae</taxon>
        <taxon>Apteryx</taxon>
    </lineage>
</organism>
<dbReference type="GO" id="GO:0007157">
    <property type="term" value="P:heterophilic cell-cell adhesion via plasma membrane cell adhesion molecules"/>
    <property type="evidence" value="ECO:0007669"/>
    <property type="project" value="TreeGrafter"/>
</dbReference>
<keyword evidence="3" id="KW-0677">Repeat</keyword>
<dbReference type="GO" id="GO:0016322">
    <property type="term" value="P:neuron remodeling"/>
    <property type="evidence" value="ECO:0007669"/>
    <property type="project" value="TreeGrafter"/>
</dbReference>
<dbReference type="Gene3D" id="2.170.300.10">
    <property type="entry name" value="Tie2 ligand-binding domain superfamily"/>
    <property type="match status" value="2"/>
</dbReference>
<evidence type="ECO:0000256" key="1">
    <source>
        <dbReference type="ARBA" id="ARBA00022536"/>
    </source>
</evidence>
<evidence type="ECO:0000256" key="6">
    <source>
        <dbReference type="SAM" id="MobiDB-lite"/>
    </source>
</evidence>
<dbReference type="Ensembl" id="ENSAOWT00000024216.1">
    <property type="protein sequence ID" value="ENSAOWP00000021389.1"/>
    <property type="gene ID" value="ENSAOWG00000014445.1"/>
</dbReference>
<feature type="signal peptide" evidence="7">
    <location>
        <begin position="1"/>
        <end position="40"/>
    </location>
</feature>
<dbReference type="SMART" id="SM00180">
    <property type="entry name" value="EGF_Lam"/>
    <property type="match status" value="4"/>
</dbReference>
<evidence type="ECO:0000313" key="9">
    <source>
        <dbReference type="Ensembl" id="ENSAOWP00000021389.1"/>
    </source>
</evidence>
<dbReference type="InterPro" id="IPR000742">
    <property type="entry name" value="EGF"/>
</dbReference>
<proteinExistence type="predicted"/>
<name>A0A8B9SCP5_APTOW</name>
<dbReference type="PANTHER" id="PTHR24043:SF0">
    <property type="entry name" value="SCAVENGER RECEPTOR CLASS F MEMBER 1"/>
    <property type="match status" value="1"/>
</dbReference>
<dbReference type="PROSITE" id="PS00022">
    <property type="entry name" value="EGF_1"/>
    <property type="match status" value="4"/>
</dbReference>
<keyword evidence="4 5" id="KW-1015">Disulfide bond</keyword>
<dbReference type="PROSITE" id="PS01186">
    <property type="entry name" value="EGF_2"/>
    <property type="match status" value="1"/>
</dbReference>
<dbReference type="InterPro" id="IPR009030">
    <property type="entry name" value="Growth_fac_rcpt_cys_sf"/>
</dbReference>
<protein>
    <submittedName>
        <fullName evidence="9">Scavenger receptor class F member 1</fullName>
    </submittedName>
</protein>
<feature type="domain" description="EGF-like" evidence="8">
    <location>
        <begin position="60"/>
        <end position="94"/>
    </location>
</feature>
<dbReference type="PANTHER" id="PTHR24043">
    <property type="entry name" value="SCAVENGER RECEPTOR CLASS F"/>
    <property type="match status" value="1"/>
</dbReference>
<dbReference type="GO" id="GO:0010976">
    <property type="term" value="P:positive regulation of neuron projection development"/>
    <property type="evidence" value="ECO:0007669"/>
    <property type="project" value="TreeGrafter"/>
</dbReference>
<dbReference type="GO" id="GO:0030169">
    <property type="term" value="F:low-density lipoprotein particle binding"/>
    <property type="evidence" value="ECO:0007669"/>
    <property type="project" value="TreeGrafter"/>
</dbReference>
<evidence type="ECO:0000256" key="4">
    <source>
        <dbReference type="ARBA" id="ARBA00023157"/>
    </source>
</evidence>
<dbReference type="SUPFAM" id="SSF57184">
    <property type="entry name" value="Growth factor receptor domain"/>
    <property type="match status" value="1"/>
</dbReference>
<feature type="disulfide bond" evidence="5">
    <location>
        <begin position="84"/>
        <end position="93"/>
    </location>
</feature>
<reference evidence="9" key="1">
    <citation type="submission" date="2025-08" db="UniProtKB">
        <authorList>
            <consortium name="Ensembl"/>
        </authorList>
    </citation>
    <scope>IDENTIFICATION</scope>
</reference>
<feature type="compositionally biased region" description="Low complexity" evidence="6">
    <location>
        <begin position="763"/>
        <end position="775"/>
    </location>
</feature>
<feature type="region of interest" description="Disordered" evidence="6">
    <location>
        <begin position="1"/>
        <end position="20"/>
    </location>
</feature>
<feature type="chain" id="PRO_5034137046" evidence="7">
    <location>
        <begin position="41"/>
        <end position="812"/>
    </location>
</feature>
<evidence type="ECO:0000256" key="5">
    <source>
        <dbReference type="PROSITE-ProRule" id="PRU00076"/>
    </source>
</evidence>
<evidence type="ECO:0000256" key="7">
    <source>
        <dbReference type="SAM" id="SignalP"/>
    </source>
</evidence>
<feature type="region of interest" description="Disordered" evidence="6">
    <location>
        <begin position="693"/>
        <end position="812"/>
    </location>
</feature>
<dbReference type="InterPro" id="IPR042635">
    <property type="entry name" value="MEGF10/SREC1/2-like"/>
</dbReference>
<sequence>RVGTGRTQAAPLRGSSRPAGMAPARPILCLQLWLWVQGSAQELDPDGRNVCPGSLRPVMDGSLCEGEDACGADEVCVRPGVCLCKPGFFGADCSSREYPRGGGRTDGRTGPDSALGCPGWWGPTCAKQCQCNPAGSRCDPLTGRCRCLPGWWGRRCRFRCSCNLSPCAQETGKCECKAGFWGPACQRRCDCLHGACDPLSGHCSCSPGYHGRSCREPCPAGSYGPQCAHSCGSCEGSQPCTAADGACAGCRPGWNGTLCQERCAAGYHGAGCHQRCPRCRAGEACDSESGACAGCEPGWTGPSCNSSCPAGTFGDGCRQPCPDCVSGSCDPVSGACVCWAGYWGGSCNETCPEGYFGVNCSSACQCSRGTCHPVRGRCVWSKSVKDHAALAAAVLMPLLLLLLCGACCCCGAARRAWEHGFRRERGASPRWFFFFCPAVSHHDAEIPFNPSFIEPPSAAWVSDSSFSSFDTDNEGPEYSVPPREGDVAGFAPLPGAHPAPKPGPVRWPGGERPPAPVPDASPSPAGVPVLAGAELQDGASPAGEALPDPSAFSSEDVSQPFAIPRTSSLAKAKRPSVSFAEGTKFGPQCRGAAAEPLLDRPDNDGGGDSPEPLAQGEESRRAAGAGGRRRGASSTRQVAQRVEALEAAAKAGGREARGKEPGVTTIYVTVGTAGREAEAGGEGPVQAVLKRLGSAQWARRAAKEEPPARRSTEGIQKPPRRALAQRRDSAPGSKQRESGTGTGTGTEPPTGKHLPGTRQPKSPGAQEGAGAEPAPNLEATGQATPGEEEPKYENVRTSLEQPLAAPGSAAGT</sequence>
<dbReference type="GO" id="GO:0016020">
    <property type="term" value="C:membrane"/>
    <property type="evidence" value="ECO:0007669"/>
    <property type="project" value="TreeGrafter"/>
</dbReference>
<evidence type="ECO:0000256" key="3">
    <source>
        <dbReference type="ARBA" id="ARBA00022737"/>
    </source>
</evidence>
<accession>A0A8B9SCP5</accession>
<dbReference type="AlphaFoldDB" id="A0A8B9SCP5"/>
<feature type="compositionally biased region" description="Basic and acidic residues" evidence="6">
    <location>
        <begin position="701"/>
        <end position="712"/>
    </location>
</feature>
<dbReference type="FunFam" id="2.170.300.10:FF:000041">
    <property type="entry name" value="Tyrosine protein kinase receptor tie-1, putative"/>
    <property type="match status" value="1"/>
</dbReference>
<dbReference type="GO" id="GO:0016358">
    <property type="term" value="P:dendrite development"/>
    <property type="evidence" value="ECO:0007669"/>
    <property type="project" value="TreeGrafter"/>
</dbReference>
<dbReference type="InterPro" id="IPR002049">
    <property type="entry name" value="LE_dom"/>
</dbReference>